<dbReference type="Pfam" id="PF07707">
    <property type="entry name" value="BACK"/>
    <property type="match status" value="1"/>
</dbReference>
<dbReference type="Proteomes" id="UP000007819">
    <property type="component" value="Chromosome A3"/>
</dbReference>
<dbReference type="EnsemblMetazoa" id="XM_003241262.4">
    <property type="protein sequence ID" value="XP_003241310.1"/>
    <property type="gene ID" value="LOC100570549"/>
</dbReference>
<evidence type="ECO:0000256" key="1">
    <source>
        <dbReference type="ARBA" id="ARBA00022441"/>
    </source>
</evidence>
<dbReference type="InterPro" id="IPR015915">
    <property type="entry name" value="Kelch-typ_b-propeller"/>
</dbReference>
<evidence type="ECO:0000259" key="3">
    <source>
        <dbReference type="SMART" id="SM00875"/>
    </source>
</evidence>
<organism evidence="4 5">
    <name type="scientific">Acyrthosiphon pisum</name>
    <name type="common">Pea aphid</name>
    <dbReference type="NCBI Taxonomy" id="7029"/>
    <lineage>
        <taxon>Eukaryota</taxon>
        <taxon>Metazoa</taxon>
        <taxon>Ecdysozoa</taxon>
        <taxon>Arthropoda</taxon>
        <taxon>Hexapoda</taxon>
        <taxon>Insecta</taxon>
        <taxon>Pterygota</taxon>
        <taxon>Neoptera</taxon>
        <taxon>Paraneoptera</taxon>
        <taxon>Hemiptera</taxon>
        <taxon>Sternorrhyncha</taxon>
        <taxon>Aphidomorpha</taxon>
        <taxon>Aphidoidea</taxon>
        <taxon>Aphididae</taxon>
        <taxon>Macrosiphini</taxon>
        <taxon>Acyrthosiphon</taxon>
    </lineage>
</organism>
<dbReference type="InterPro" id="IPR011705">
    <property type="entry name" value="BACK"/>
</dbReference>
<sequence>MQHVNIQQNFTHVVEADEFLSLSSEQLVRLIPSDELTVLSEEKVFECMVCWVKHDSDSRKCILAQLLDHVRLLLTSESGTLKSVEAYRPNTGVWTTIADMHLPRKNLGVVEFERLLYAVSGRDGLSILDPVELYNPIINTWTMLGASMNVPRCYGEAVAIDRPSNI</sequence>
<evidence type="ECO:0000313" key="4">
    <source>
        <dbReference type="EnsemblMetazoa" id="XP_003241310.1"/>
    </source>
</evidence>
<evidence type="ECO:0000256" key="2">
    <source>
        <dbReference type="ARBA" id="ARBA00022737"/>
    </source>
</evidence>
<dbReference type="PANTHER" id="PTHR24412">
    <property type="entry name" value="KELCH PROTEIN"/>
    <property type="match status" value="1"/>
</dbReference>
<dbReference type="Gene3D" id="1.25.40.420">
    <property type="match status" value="1"/>
</dbReference>
<dbReference type="SMART" id="SM00612">
    <property type="entry name" value="Kelch"/>
    <property type="match status" value="2"/>
</dbReference>
<dbReference type="PANTHER" id="PTHR24412:SF466">
    <property type="entry name" value="RING CANAL KELCH PROTEIN"/>
    <property type="match status" value="1"/>
</dbReference>
<dbReference type="Gene3D" id="2.120.10.80">
    <property type="entry name" value="Kelch-type beta propeller"/>
    <property type="match status" value="1"/>
</dbReference>
<keyword evidence="1" id="KW-0880">Kelch repeat</keyword>
<dbReference type="InterPro" id="IPR006652">
    <property type="entry name" value="Kelch_1"/>
</dbReference>
<dbReference type="OrthoDB" id="19132at2759"/>
<dbReference type="AlphaFoldDB" id="A0A8R1W4G5"/>
<dbReference type="RefSeq" id="XP_003241310.1">
    <property type="nucleotide sequence ID" value="XM_003241262.3"/>
</dbReference>
<reference evidence="4" key="2">
    <citation type="submission" date="2022-06" db="UniProtKB">
        <authorList>
            <consortium name="EnsemblMetazoa"/>
        </authorList>
    </citation>
    <scope>IDENTIFICATION</scope>
</reference>
<name>A0A8R1W4G5_ACYPI</name>
<dbReference type="KEGG" id="api:100570549"/>
<keyword evidence="2" id="KW-0677">Repeat</keyword>
<proteinExistence type="predicted"/>
<evidence type="ECO:0000313" key="5">
    <source>
        <dbReference type="Proteomes" id="UP000007819"/>
    </source>
</evidence>
<protein>
    <recommendedName>
        <fullName evidence="3">BACK domain-containing protein</fullName>
    </recommendedName>
</protein>
<keyword evidence="5" id="KW-1185">Reference proteome</keyword>
<dbReference type="SUPFAM" id="SSF117281">
    <property type="entry name" value="Kelch motif"/>
    <property type="match status" value="1"/>
</dbReference>
<dbReference type="Pfam" id="PF01344">
    <property type="entry name" value="Kelch_1"/>
    <property type="match status" value="1"/>
</dbReference>
<feature type="domain" description="BACK" evidence="3">
    <location>
        <begin position="1"/>
        <end position="85"/>
    </location>
</feature>
<accession>A0A8R1W4G5</accession>
<reference evidence="5" key="1">
    <citation type="submission" date="2010-06" db="EMBL/GenBank/DDBJ databases">
        <authorList>
            <person name="Jiang H."/>
            <person name="Abraham K."/>
            <person name="Ali S."/>
            <person name="Alsbrooks S.L."/>
            <person name="Anim B.N."/>
            <person name="Anosike U.S."/>
            <person name="Attaway T."/>
            <person name="Bandaranaike D.P."/>
            <person name="Battles P.K."/>
            <person name="Bell S.N."/>
            <person name="Bell A.V."/>
            <person name="Beltran B."/>
            <person name="Bickham C."/>
            <person name="Bustamante Y."/>
            <person name="Caleb T."/>
            <person name="Canada A."/>
            <person name="Cardenas V."/>
            <person name="Carter K."/>
            <person name="Chacko J."/>
            <person name="Chandrabose M.N."/>
            <person name="Chavez D."/>
            <person name="Chavez A."/>
            <person name="Chen L."/>
            <person name="Chu H.-S."/>
            <person name="Claassen K.J."/>
            <person name="Cockrell R."/>
            <person name="Collins M."/>
            <person name="Cooper J.A."/>
            <person name="Cree A."/>
            <person name="Curry S.M."/>
            <person name="Da Y."/>
            <person name="Dao M.D."/>
            <person name="Das B."/>
            <person name="Davila M.-L."/>
            <person name="Davy-Carroll L."/>
            <person name="Denson S."/>
            <person name="Dinh H."/>
            <person name="Ebong V.E."/>
            <person name="Edwards J.R."/>
            <person name="Egan A."/>
            <person name="El-Daye J."/>
            <person name="Escobedo L."/>
            <person name="Fernandez S."/>
            <person name="Fernando P.R."/>
            <person name="Flagg N."/>
            <person name="Forbes L.D."/>
            <person name="Fowler R.G."/>
            <person name="Fu Q."/>
            <person name="Gabisi R.A."/>
            <person name="Ganer J."/>
            <person name="Garbino Pronczuk A."/>
            <person name="Garcia R.M."/>
            <person name="Garner T."/>
            <person name="Garrett T.E."/>
            <person name="Gonzalez D.A."/>
            <person name="Hamid H."/>
            <person name="Hawkins E.S."/>
            <person name="Hirani K."/>
            <person name="Hogues M.E."/>
            <person name="Hollins B."/>
            <person name="Hsiao C.-H."/>
            <person name="Jabil R."/>
            <person name="James M.L."/>
            <person name="Jhangiani S.N."/>
            <person name="Johnson B."/>
            <person name="Johnson Q."/>
            <person name="Joshi V."/>
            <person name="Kalu J.B."/>
            <person name="Kam C."/>
            <person name="Kashfia A."/>
            <person name="Keebler J."/>
            <person name="Kisamo H."/>
            <person name="Kovar C.L."/>
            <person name="Lago L.A."/>
            <person name="Lai C.-Y."/>
            <person name="Laidlaw J."/>
            <person name="Lara F."/>
            <person name="Le T.-K."/>
            <person name="Lee S.L."/>
            <person name="Legall F.H."/>
            <person name="Lemon S.J."/>
            <person name="Lewis L.R."/>
            <person name="Li B."/>
            <person name="Liu Y."/>
            <person name="Liu Y.-S."/>
            <person name="Lopez J."/>
            <person name="Lozado R.J."/>
            <person name="Lu J."/>
            <person name="Madu R.C."/>
            <person name="Maheshwari M."/>
            <person name="Maheshwari R."/>
            <person name="Malloy K."/>
            <person name="Martinez E."/>
            <person name="Mathew T."/>
            <person name="Mercado I.C."/>
            <person name="Mercado C."/>
            <person name="Meyer B."/>
            <person name="Montgomery K."/>
            <person name="Morgan M.B."/>
            <person name="Munidasa M."/>
            <person name="Nazareth L.V."/>
            <person name="Nelson J."/>
            <person name="Ng B.M."/>
            <person name="Nguyen N.B."/>
            <person name="Nguyen P.Q."/>
            <person name="Nguyen T."/>
            <person name="Obregon M."/>
            <person name="Okwuonu G.O."/>
            <person name="Onwere C.G."/>
            <person name="Orozco G."/>
            <person name="Parra A."/>
            <person name="Patel S."/>
            <person name="Patil S."/>
            <person name="Perez A."/>
            <person name="Perez Y."/>
            <person name="Pham C."/>
            <person name="Primus E.L."/>
            <person name="Pu L.-L."/>
            <person name="Puazo M."/>
            <person name="Qin X."/>
            <person name="Quiroz J.B."/>
            <person name="Reese J."/>
            <person name="Richards S."/>
            <person name="Rives C.M."/>
            <person name="Robberts R."/>
            <person name="Ruiz S.J."/>
            <person name="Ruiz M.J."/>
            <person name="Santibanez J."/>
            <person name="Schneider B.W."/>
            <person name="Sisson I."/>
            <person name="Smith M."/>
            <person name="Sodergren E."/>
            <person name="Song X.-Z."/>
            <person name="Song B.B."/>
            <person name="Summersgill H."/>
            <person name="Thelus R."/>
            <person name="Thornton R.D."/>
            <person name="Trejos Z.Y."/>
            <person name="Usmani K."/>
            <person name="Vattathil S."/>
            <person name="Villasana D."/>
            <person name="Walker D.L."/>
            <person name="Wang S."/>
            <person name="Wang K."/>
            <person name="White C.S."/>
            <person name="Williams A.C."/>
            <person name="Williamson J."/>
            <person name="Wilson K."/>
            <person name="Woghiren I.O."/>
            <person name="Woodworth J.R."/>
            <person name="Worley K.C."/>
            <person name="Wright R.A."/>
            <person name="Wu W."/>
            <person name="Young L."/>
            <person name="Zhang L."/>
            <person name="Zhang J."/>
            <person name="Zhu Y."/>
            <person name="Muzny D.M."/>
            <person name="Weinstock G."/>
            <person name="Gibbs R.A."/>
        </authorList>
    </citation>
    <scope>NUCLEOTIDE SEQUENCE [LARGE SCALE GENOMIC DNA]</scope>
    <source>
        <strain evidence="5">LSR1</strain>
    </source>
</reference>
<dbReference type="GeneID" id="100570549"/>
<dbReference type="SMART" id="SM00875">
    <property type="entry name" value="BACK"/>
    <property type="match status" value="1"/>
</dbReference>